<accession>A0A1M5KUP9</accession>
<keyword evidence="2" id="KW-1185">Reference proteome</keyword>
<dbReference type="STRING" id="1121321.SAMN04488530_103123"/>
<evidence type="ECO:0008006" key="3">
    <source>
        <dbReference type="Google" id="ProtNLM"/>
    </source>
</evidence>
<evidence type="ECO:0000313" key="2">
    <source>
        <dbReference type="Proteomes" id="UP000243255"/>
    </source>
</evidence>
<proteinExistence type="predicted"/>
<evidence type="ECO:0000313" key="1">
    <source>
        <dbReference type="EMBL" id="SHG56498.1"/>
    </source>
</evidence>
<organism evidence="1 2">
    <name type="scientific">Asaccharospora irregularis DSM 2635</name>
    <dbReference type="NCBI Taxonomy" id="1121321"/>
    <lineage>
        <taxon>Bacteria</taxon>
        <taxon>Bacillati</taxon>
        <taxon>Bacillota</taxon>
        <taxon>Clostridia</taxon>
        <taxon>Peptostreptococcales</taxon>
        <taxon>Peptostreptococcaceae</taxon>
        <taxon>Asaccharospora</taxon>
    </lineage>
</organism>
<protein>
    <recommendedName>
        <fullName evidence="3">Deacetylase PdaC domain-containing protein</fullName>
    </recommendedName>
</protein>
<dbReference type="PROSITE" id="PS51257">
    <property type="entry name" value="PROKAR_LIPOPROTEIN"/>
    <property type="match status" value="1"/>
</dbReference>
<dbReference type="AlphaFoldDB" id="A0A1M5KUP9"/>
<reference evidence="2" key="1">
    <citation type="submission" date="2016-11" db="EMBL/GenBank/DDBJ databases">
        <authorList>
            <person name="Varghese N."/>
            <person name="Submissions S."/>
        </authorList>
    </citation>
    <scope>NUCLEOTIDE SEQUENCE [LARGE SCALE GENOMIC DNA]</scope>
    <source>
        <strain evidence="2">DSM 2635</strain>
    </source>
</reference>
<dbReference type="OrthoDB" id="2067190at2"/>
<dbReference type="Proteomes" id="UP000243255">
    <property type="component" value="Unassembled WGS sequence"/>
</dbReference>
<gene>
    <name evidence="1" type="ORF">SAMN04488530_103123</name>
</gene>
<sequence length="241" mass="27906">MRKFFIAIPMMIIVGFMATGCSQQSVSKEKEVSKSSVLSQSSDKSVKEVVYEMDDILIKYPQIELKDNKDKSKKINTIIKDDISNIKKHYTSDSKDFTLEVNYEIKLLNDNMISILYKGYYNNSNNAYPTSFACTTNIDLEKESKIRLKDYEDVDIVTQVLLSDDKYELKTKDKNLAKVQKDYIKQKDEAWIKDSLLKADFSNNNGEFVYPEVFSYRDKNSLTLIIPIQHALGDYMEITIK</sequence>
<dbReference type="EMBL" id="FQWX01000003">
    <property type="protein sequence ID" value="SHG56498.1"/>
    <property type="molecule type" value="Genomic_DNA"/>
</dbReference>
<dbReference type="RefSeq" id="WP_073123945.1">
    <property type="nucleotide sequence ID" value="NZ_BAABCH010000103.1"/>
</dbReference>
<dbReference type="Gene3D" id="3.30.565.40">
    <property type="entry name" value="Fervidobacterium nodosum Rt17-B1 like"/>
    <property type="match status" value="1"/>
</dbReference>
<name>A0A1M5KUP9_9FIRM</name>